<dbReference type="Ensembl" id="ENSCRFT00000021173.1">
    <property type="protein sequence ID" value="ENSCRFP00000020489.1"/>
    <property type="gene ID" value="ENSCRFG00000015277.1"/>
</dbReference>
<feature type="region of interest" description="Disordered" evidence="9">
    <location>
        <begin position="253"/>
        <end position="272"/>
    </location>
</feature>
<dbReference type="Gene3D" id="2.30.30.40">
    <property type="entry name" value="SH3 Domains"/>
    <property type="match status" value="2"/>
</dbReference>
<sequence length="691" mass="74702">MDDLALLDLLECPVCFEKLDATAKVLPCQHTFCKPCLQRILKSQKELRCPECRTLVLGSIEQLPSNLLLIRLLDGVRCGQNVPRFGSMQRSGVLSSPASLRRVPRGLQLHQHRLATNPRVHMEGVPRARALYTYRGHNPGELRFNKGDTIVLLRQLDENWYLGELNGSSGVFPASSVQVIKHLPLPRPLFSLDLRGRDRGDGKDILTLQKVWDRGDKLCQAGEVPGVTSGGISCCLSQPGSPAQQLLQATKGHWSPQPQGVSPQARSAVPKVAEVPKVPEARRKSLRQFSITTALNTLNRMVHAERPALHISSPVLISSSNPSVPTQSSDRAELPCGTALPGPSSASLMPSLPRCVALHSYTAHGPDELELQKGEGVRVFGKDQDGWLRGMSLVTGRVGLFPGNYVAPLFRKSSLSDSKMPSLYTSWTLSTSSLSSQGSVSEAGPRQSRALRPLLLPVPVPAPGRTPGPAPLRRGRGSTRRSKYGSLQRPGQAGTPVQITGSLRRPSAAGRPQHFQIYPHGSSPPHSIPPGAGTDEETRPNFSYEASPALLLRGGESRSPSVCSSVILDAKDPPAKSEAAPKPPASAPPSILVKPETSRNNAEKQVKTVRFQNHSPPPPKRHSLQPSPRLSRSRTEPEGSGLPELLVLYSPRLGSSPLHPRRALHPKALSLDLSGQLTFPIKKSYSSISAN</sequence>
<dbReference type="Proteomes" id="UP000694396">
    <property type="component" value="Unplaced"/>
</dbReference>
<dbReference type="Pfam" id="PF13923">
    <property type="entry name" value="zf-C3HC4_2"/>
    <property type="match status" value="1"/>
</dbReference>
<dbReference type="AlphaFoldDB" id="A0A8C3RF16"/>
<dbReference type="GO" id="GO:0008270">
    <property type="term" value="F:zinc ion binding"/>
    <property type="evidence" value="ECO:0007669"/>
    <property type="project" value="UniProtKB-KW"/>
</dbReference>
<dbReference type="GO" id="GO:0016567">
    <property type="term" value="P:protein ubiquitination"/>
    <property type="evidence" value="ECO:0007669"/>
    <property type="project" value="TreeGrafter"/>
</dbReference>
<dbReference type="SMART" id="SM00184">
    <property type="entry name" value="RING"/>
    <property type="match status" value="1"/>
</dbReference>
<dbReference type="SUPFAM" id="SSF50044">
    <property type="entry name" value="SH3-domain"/>
    <property type="match status" value="2"/>
</dbReference>
<evidence type="ECO:0000313" key="13">
    <source>
        <dbReference type="Proteomes" id="UP000694396"/>
    </source>
</evidence>
<feature type="compositionally biased region" description="Polar residues" evidence="9">
    <location>
        <begin position="256"/>
        <end position="265"/>
    </location>
</feature>
<evidence type="ECO:0000256" key="3">
    <source>
        <dbReference type="ARBA" id="ARBA00022723"/>
    </source>
</evidence>
<accession>A0A8C3RF16</accession>
<evidence type="ECO:0000256" key="2">
    <source>
        <dbReference type="ARBA" id="ARBA00022443"/>
    </source>
</evidence>
<reference evidence="12" key="2">
    <citation type="submission" date="2025-09" db="UniProtKB">
        <authorList>
            <consortium name="Ensembl"/>
        </authorList>
    </citation>
    <scope>IDENTIFICATION</scope>
</reference>
<dbReference type="InterPro" id="IPR001841">
    <property type="entry name" value="Znf_RING"/>
</dbReference>
<keyword evidence="3" id="KW-0479">Metal-binding</keyword>
<dbReference type="InterPro" id="IPR050384">
    <property type="entry name" value="Endophilin_SH3RF"/>
</dbReference>
<evidence type="ECO:0000256" key="6">
    <source>
        <dbReference type="ARBA" id="ARBA00022843"/>
    </source>
</evidence>
<feature type="domain" description="SH3" evidence="10">
    <location>
        <begin position="123"/>
        <end position="182"/>
    </location>
</feature>
<dbReference type="GO" id="GO:0008157">
    <property type="term" value="F:protein phosphatase 1 binding"/>
    <property type="evidence" value="ECO:0007669"/>
    <property type="project" value="TreeGrafter"/>
</dbReference>
<name>A0A8C3RF16_9PASS</name>
<evidence type="ECO:0000259" key="10">
    <source>
        <dbReference type="PROSITE" id="PS50002"/>
    </source>
</evidence>
<dbReference type="FunFam" id="3.30.40.10:FF:000077">
    <property type="entry name" value="E3 ubiquitin-protein ligase SH3RF1 isoform X1"/>
    <property type="match status" value="1"/>
</dbReference>
<dbReference type="Pfam" id="PF14604">
    <property type="entry name" value="SH3_9"/>
    <property type="match status" value="1"/>
</dbReference>
<evidence type="ECO:0000259" key="11">
    <source>
        <dbReference type="PROSITE" id="PS50089"/>
    </source>
</evidence>
<feature type="region of interest" description="Disordered" evidence="9">
    <location>
        <begin position="434"/>
        <end position="541"/>
    </location>
</feature>
<evidence type="ECO:0000256" key="9">
    <source>
        <dbReference type="SAM" id="MobiDB-lite"/>
    </source>
</evidence>
<dbReference type="InterPro" id="IPR035822">
    <property type="entry name" value="SH3RF2_SH3_3"/>
</dbReference>
<keyword evidence="6" id="KW-0832">Ubl conjugation</keyword>
<dbReference type="Pfam" id="PF07653">
    <property type="entry name" value="SH3_2"/>
    <property type="match status" value="1"/>
</dbReference>
<dbReference type="GO" id="GO:0046330">
    <property type="term" value="P:positive regulation of JNK cascade"/>
    <property type="evidence" value="ECO:0007669"/>
    <property type="project" value="TreeGrafter"/>
</dbReference>
<dbReference type="CDD" id="cd11784">
    <property type="entry name" value="SH3_SH3RF2_3"/>
    <property type="match status" value="1"/>
</dbReference>
<feature type="compositionally biased region" description="Pro residues" evidence="9">
    <location>
        <begin position="456"/>
        <end position="470"/>
    </location>
</feature>
<feature type="domain" description="RING-type" evidence="11">
    <location>
        <begin position="12"/>
        <end position="53"/>
    </location>
</feature>
<feature type="compositionally biased region" description="Basic residues" evidence="9">
    <location>
        <begin position="473"/>
        <end position="483"/>
    </location>
</feature>
<dbReference type="PANTHER" id="PTHR14167:SF60">
    <property type="entry name" value="E3 UBIQUITIN-PROTEIN LIGASE SH3RF2"/>
    <property type="match status" value="1"/>
</dbReference>
<dbReference type="InterPro" id="IPR013083">
    <property type="entry name" value="Znf_RING/FYVE/PHD"/>
</dbReference>
<dbReference type="PROSITE" id="PS50089">
    <property type="entry name" value="ZF_RING_2"/>
    <property type="match status" value="1"/>
</dbReference>
<evidence type="ECO:0000256" key="5">
    <source>
        <dbReference type="ARBA" id="ARBA00022833"/>
    </source>
</evidence>
<dbReference type="InterPro" id="IPR036028">
    <property type="entry name" value="SH3-like_dom_sf"/>
</dbReference>
<keyword evidence="5" id="KW-0862">Zinc</keyword>
<evidence type="ECO:0000256" key="1">
    <source>
        <dbReference type="ARBA" id="ARBA00008649"/>
    </source>
</evidence>
<keyword evidence="4 7" id="KW-0863">Zinc-finger</keyword>
<feature type="region of interest" description="Disordered" evidence="9">
    <location>
        <begin position="572"/>
        <end position="643"/>
    </location>
</feature>
<feature type="compositionally biased region" description="Low complexity" evidence="9">
    <location>
        <begin position="519"/>
        <end position="531"/>
    </location>
</feature>
<dbReference type="PROSITE" id="PS50002">
    <property type="entry name" value="SH3"/>
    <property type="match status" value="2"/>
</dbReference>
<evidence type="ECO:0000256" key="7">
    <source>
        <dbReference type="PROSITE-ProRule" id="PRU00175"/>
    </source>
</evidence>
<evidence type="ECO:0000256" key="4">
    <source>
        <dbReference type="ARBA" id="ARBA00022771"/>
    </source>
</evidence>
<dbReference type="PROSITE" id="PS00518">
    <property type="entry name" value="ZF_RING_1"/>
    <property type="match status" value="1"/>
</dbReference>
<dbReference type="InterPro" id="IPR001452">
    <property type="entry name" value="SH3_domain"/>
</dbReference>
<comment type="similarity">
    <text evidence="1">Belongs to the SH3RF family.</text>
</comment>
<dbReference type="PRINTS" id="PR00499">
    <property type="entry name" value="P67PHOX"/>
</dbReference>
<dbReference type="GO" id="GO:0032436">
    <property type="term" value="P:positive regulation of proteasomal ubiquitin-dependent protein catabolic process"/>
    <property type="evidence" value="ECO:0007669"/>
    <property type="project" value="TreeGrafter"/>
</dbReference>
<feature type="domain" description="SH3" evidence="10">
    <location>
        <begin position="350"/>
        <end position="411"/>
    </location>
</feature>
<evidence type="ECO:0000256" key="8">
    <source>
        <dbReference type="PROSITE-ProRule" id="PRU00192"/>
    </source>
</evidence>
<dbReference type="GO" id="GO:0061630">
    <property type="term" value="F:ubiquitin protein ligase activity"/>
    <property type="evidence" value="ECO:0007669"/>
    <property type="project" value="TreeGrafter"/>
</dbReference>
<proteinExistence type="inferred from homology"/>
<dbReference type="SMART" id="SM00326">
    <property type="entry name" value="SH3"/>
    <property type="match status" value="2"/>
</dbReference>
<dbReference type="InterPro" id="IPR017907">
    <property type="entry name" value="Znf_RING_CS"/>
</dbReference>
<keyword evidence="2 8" id="KW-0728">SH3 domain</keyword>
<dbReference type="SUPFAM" id="SSF57850">
    <property type="entry name" value="RING/U-box"/>
    <property type="match status" value="1"/>
</dbReference>
<reference evidence="12" key="1">
    <citation type="submission" date="2025-08" db="UniProtKB">
        <authorList>
            <consortium name="Ensembl"/>
        </authorList>
    </citation>
    <scope>IDENTIFICATION</scope>
</reference>
<dbReference type="GO" id="GO:0005654">
    <property type="term" value="C:nucleoplasm"/>
    <property type="evidence" value="ECO:0007669"/>
    <property type="project" value="TreeGrafter"/>
</dbReference>
<dbReference type="GO" id="GO:0043066">
    <property type="term" value="P:negative regulation of apoptotic process"/>
    <property type="evidence" value="ECO:0007669"/>
    <property type="project" value="TreeGrafter"/>
</dbReference>
<dbReference type="FunFam" id="2.30.30.40:FF:000173">
    <property type="entry name" value="E3 ubiquitin-protein ligase SH3RF2 isoform X1"/>
    <property type="match status" value="1"/>
</dbReference>
<dbReference type="PANTHER" id="PTHR14167">
    <property type="entry name" value="SH3 DOMAIN-CONTAINING"/>
    <property type="match status" value="1"/>
</dbReference>
<evidence type="ECO:0000313" key="12">
    <source>
        <dbReference type="Ensembl" id="ENSCRFP00000020489.1"/>
    </source>
</evidence>
<keyword evidence="13" id="KW-1185">Reference proteome</keyword>
<dbReference type="Gene3D" id="3.30.40.10">
    <property type="entry name" value="Zinc/RING finger domain, C3HC4 (zinc finger)"/>
    <property type="match status" value="1"/>
</dbReference>
<protein>
    <submittedName>
        <fullName evidence="12">SH3 domain containing ring finger 2</fullName>
    </submittedName>
</protein>
<dbReference type="PRINTS" id="PR00452">
    <property type="entry name" value="SH3DOMAIN"/>
</dbReference>
<organism evidence="12 13">
    <name type="scientific">Cyanoderma ruficeps</name>
    <name type="common">rufous-capped babbler</name>
    <dbReference type="NCBI Taxonomy" id="181631"/>
    <lineage>
        <taxon>Eukaryota</taxon>
        <taxon>Metazoa</taxon>
        <taxon>Chordata</taxon>
        <taxon>Craniata</taxon>
        <taxon>Vertebrata</taxon>
        <taxon>Euteleostomi</taxon>
        <taxon>Archelosauria</taxon>
        <taxon>Archosauria</taxon>
        <taxon>Dinosauria</taxon>
        <taxon>Saurischia</taxon>
        <taxon>Theropoda</taxon>
        <taxon>Coelurosauria</taxon>
        <taxon>Aves</taxon>
        <taxon>Neognathae</taxon>
        <taxon>Neoaves</taxon>
        <taxon>Telluraves</taxon>
        <taxon>Australaves</taxon>
        <taxon>Passeriformes</taxon>
        <taxon>Sylvioidea</taxon>
        <taxon>Timaliidae</taxon>
        <taxon>Cyanoderma</taxon>
    </lineage>
</organism>